<feature type="region of interest" description="Disordered" evidence="6">
    <location>
        <begin position="461"/>
        <end position="495"/>
    </location>
</feature>
<dbReference type="RefSeq" id="XP_038053222.1">
    <property type="nucleotide sequence ID" value="XM_038197294.1"/>
</dbReference>
<keyword evidence="11" id="KW-1185">Reference proteome</keyword>
<dbReference type="SMART" id="SM00406">
    <property type="entry name" value="IGv"/>
    <property type="match status" value="1"/>
</dbReference>
<evidence type="ECO:0000256" key="5">
    <source>
        <dbReference type="ARBA" id="ARBA00023319"/>
    </source>
</evidence>
<dbReference type="Gene3D" id="2.60.40.10">
    <property type="entry name" value="Immunoglobulins"/>
    <property type="match status" value="2"/>
</dbReference>
<keyword evidence="7" id="KW-0812">Transmembrane</keyword>
<dbReference type="GO" id="GO:0005886">
    <property type="term" value="C:plasma membrane"/>
    <property type="evidence" value="ECO:0007669"/>
    <property type="project" value="TreeGrafter"/>
</dbReference>
<dbReference type="PANTHER" id="PTHR11640">
    <property type="entry name" value="NEPHRIN"/>
    <property type="match status" value="1"/>
</dbReference>
<evidence type="ECO:0000256" key="6">
    <source>
        <dbReference type="SAM" id="MobiDB-lite"/>
    </source>
</evidence>
<keyword evidence="2 7" id="KW-0472">Membrane</keyword>
<evidence type="ECO:0000256" key="1">
    <source>
        <dbReference type="ARBA" id="ARBA00004479"/>
    </source>
</evidence>
<feature type="region of interest" description="Disordered" evidence="6">
    <location>
        <begin position="532"/>
        <end position="581"/>
    </location>
</feature>
<dbReference type="EnsemblMetazoa" id="XM_038197294.1">
    <property type="protein sequence ID" value="XP_038053222.1"/>
    <property type="gene ID" value="LOC119725741"/>
</dbReference>
<dbReference type="PANTHER" id="PTHR11640:SF158">
    <property type="entry name" value="V-SET AND IMMUNOGLOBULIN DOMAIN-CONTAINING PROTEIN 10-LIKE 2"/>
    <property type="match status" value="1"/>
</dbReference>
<keyword evidence="4" id="KW-0325">Glycoprotein</keyword>
<dbReference type="SUPFAM" id="SSF48726">
    <property type="entry name" value="Immunoglobulin"/>
    <property type="match status" value="2"/>
</dbReference>
<feature type="compositionally biased region" description="Polar residues" evidence="6">
    <location>
        <begin position="533"/>
        <end position="546"/>
    </location>
</feature>
<name>A0A913ZNA9_PATMI</name>
<evidence type="ECO:0000259" key="9">
    <source>
        <dbReference type="PROSITE" id="PS50835"/>
    </source>
</evidence>
<keyword evidence="5" id="KW-0393">Immunoglobulin domain</keyword>
<dbReference type="InterPro" id="IPR013783">
    <property type="entry name" value="Ig-like_fold"/>
</dbReference>
<dbReference type="GO" id="GO:0050839">
    <property type="term" value="F:cell adhesion molecule binding"/>
    <property type="evidence" value="ECO:0007669"/>
    <property type="project" value="TreeGrafter"/>
</dbReference>
<dbReference type="InterPro" id="IPR013106">
    <property type="entry name" value="Ig_V-set"/>
</dbReference>
<evidence type="ECO:0000256" key="3">
    <source>
        <dbReference type="ARBA" id="ARBA00023157"/>
    </source>
</evidence>
<sequence length="746" mass="80525">MAKLLDILLLLVLTGLMCSAVAMEFAMQPGNITGYEGDTVILTCVVSDKDEDQPVYWQRYDGSRLGPISRDRDTAAYAHHFPDLSPRLEIVGDESRGEYHLLISDLSLEDQGRFVCTFYNEDGYGVYAPITYVSVLPRTRVSVREGIDPVCQATVSTPLQAVSIGTTVELVCDAHGRPDITSLTWYVGAGRGSSPVGSCSLSKGLPQRICTFRRTLTLQDVGVNFKCIARVGPSEEQGHEGRPGLAPEPNCSLQPLTKKTIVDIQPPSKRVTAGETATFFCAAGTPPSRSPFRYTWYLNNGQQLTSATSTLMISSTSGYMHDNHVTCVVSDHFGYFGHGTAVLIVEMSRDDQTTRSTHIDTTNNIETTIDDMNTKLTESIPPDTTFSPNNDSSIDILKPLSHPDTRSTSVFPLMLVISLAAGTVLMAVLLAVVTACVIKQRKRDRCSLNDKAIQLEAVRPAQDLRNDNSKSGKNSKRFVPRAPSVNKQPPAPEPVASLCINNKQLTTYAVLDPDQVDNDSLNSLDLQEIIQKSEGSSQGTGDSTVNHPKESPKNRPPTTSSGGRSKLPRGRSASTPHGPVIVYAGDKKTQDFSAVAYAVTNIVEDRPAVAKNTGKTPTSSYDNNRISGYAVSAKVISRKRAMSSPMTSGHLTNGEEATTKSSTISNMKAPFSDSARARLLMDDTCAYAEISEICQNAGDASQTDQTESNGGAVCTVPEPPFPRSYLRGDNDSAYAVSKVVSSVAKD</sequence>
<dbReference type="InterPro" id="IPR007110">
    <property type="entry name" value="Ig-like_dom"/>
</dbReference>
<organism evidence="10 11">
    <name type="scientific">Patiria miniata</name>
    <name type="common">Bat star</name>
    <name type="synonym">Asterina miniata</name>
    <dbReference type="NCBI Taxonomy" id="46514"/>
    <lineage>
        <taxon>Eukaryota</taxon>
        <taxon>Metazoa</taxon>
        <taxon>Echinodermata</taxon>
        <taxon>Eleutherozoa</taxon>
        <taxon>Asterozoa</taxon>
        <taxon>Asteroidea</taxon>
        <taxon>Valvatacea</taxon>
        <taxon>Valvatida</taxon>
        <taxon>Asterinidae</taxon>
        <taxon>Patiria</taxon>
    </lineage>
</organism>
<dbReference type="GO" id="GO:0098609">
    <property type="term" value="P:cell-cell adhesion"/>
    <property type="evidence" value="ECO:0007669"/>
    <property type="project" value="TreeGrafter"/>
</dbReference>
<keyword evidence="8" id="KW-0732">Signal</keyword>
<dbReference type="Pfam" id="PF07686">
    <property type="entry name" value="V-set"/>
    <property type="match status" value="1"/>
</dbReference>
<dbReference type="OrthoDB" id="6413693at2759"/>
<protein>
    <recommendedName>
        <fullName evidence="9">Ig-like domain-containing protein</fullName>
    </recommendedName>
</protein>
<dbReference type="InterPro" id="IPR003598">
    <property type="entry name" value="Ig_sub2"/>
</dbReference>
<feature type="compositionally biased region" description="Polar residues" evidence="6">
    <location>
        <begin position="644"/>
        <end position="663"/>
    </location>
</feature>
<evidence type="ECO:0000256" key="8">
    <source>
        <dbReference type="SAM" id="SignalP"/>
    </source>
</evidence>
<dbReference type="SMART" id="SM00408">
    <property type="entry name" value="IGc2"/>
    <property type="match status" value="2"/>
</dbReference>
<keyword evidence="3" id="KW-1015">Disulfide bond</keyword>
<proteinExistence type="predicted"/>
<dbReference type="GO" id="GO:0005911">
    <property type="term" value="C:cell-cell junction"/>
    <property type="evidence" value="ECO:0007669"/>
    <property type="project" value="TreeGrafter"/>
</dbReference>
<feature type="transmembrane region" description="Helical" evidence="7">
    <location>
        <begin position="410"/>
        <end position="438"/>
    </location>
</feature>
<dbReference type="AlphaFoldDB" id="A0A913ZNA9"/>
<evidence type="ECO:0000256" key="7">
    <source>
        <dbReference type="SAM" id="Phobius"/>
    </source>
</evidence>
<feature type="chain" id="PRO_5036735446" description="Ig-like domain-containing protein" evidence="8">
    <location>
        <begin position="23"/>
        <end position="746"/>
    </location>
</feature>
<evidence type="ECO:0000256" key="4">
    <source>
        <dbReference type="ARBA" id="ARBA00023180"/>
    </source>
</evidence>
<dbReference type="GeneID" id="119725741"/>
<accession>A0A913ZNA9</accession>
<dbReference type="InterPro" id="IPR003599">
    <property type="entry name" value="Ig_sub"/>
</dbReference>
<feature type="domain" description="Ig-like" evidence="9">
    <location>
        <begin position="23"/>
        <end position="131"/>
    </location>
</feature>
<evidence type="ECO:0000313" key="11">
    <source>
        <dbReference type="Proteomes" id="UP000887568"/>
    </source>
</evidence>
<comment type="subcellular location">
    <subcellularLocation>
        <location evidence="1">Membrane</location>
        <topology evidence="1">Single-pass type I membrane protein</topology>
    </subcellularLocation>
</comment>
<dbReference type="InterPro" id="IPR051275">
    <property type="entry name" value="Cell_adhesion_signaling"/>
</dbReference>
<dbReference type="Proteomes" id="UP000887568">
    <property type="component" value="Unplaced"/>
</dbReference>
<keyword evidence="7" id="KW-1133">Transmembrane helix</keyword>
<dbReference type="PROSITE" id="PS50835">
    <property type="entry name" value="IG_LIKE"/>
    <property type="match status" value="3"/>
</dbReference>
<evidence type="ECO:0000256" key="2">
    <source>
        <dbReference type="ARBA" id="ARBA00023136"/>
    </source>
</evidence>
<feature type="domain" description="Ig-like" evidence="9">
    <location>
        <begin position="149"/>
        <end position="229"/>
    </location>
</feature>
<feature type="domain" description="Ig-like" evidence="9">
    <location>
        <begin position="249"/>
        <end position="348"/>
    </location>
</feature>
<feature type="signal peptide" evidence="8">
    <location>
        <begin position="1"/>
        <end position="22"/>
    </location>
</feature>
<dbReference type="SMART" id="SM00409">
    <property type="entry name" value="IG"/>
    <property type="match status" value="3"/>
</dbReference>
<reference evidence="10" key="1">
    <citation type="submission" date="2022-11" db="UniProtKB">
        <authorList>
            <consortium name="EnsemblMetazoa"/>
        </authorList>
    </citation>
    <scope>IDENTIFICATION</scope>
</reference>
<dbReference type="InterPro" id="IPR036179">
    <property type="entry name" value="Ig-like_dom_sf"/>
</dbReference>
<evidence type="ECO:0000313" key="10">
    <source>
        <dbReference type="EnsemblMetazoa" id="XP_038053222.1"/>
    </source>
</evidence>
<feature type="region of interest" description="Disordered" evidence="6">
    <location>
        <begin position="640"/>
        <end position="663"/>
    </location>
</feature>